<feature type="transmembrane region" description="Helical" evidence="1">
    <location>
        <begin position="6"/>
        <end position="24"/>
    </location>
</feature>
<gene>
    <name evidence="2" type="ORF">CJ670_09570</name>
</gene>
<proteinExistence type="predicted"/>
<evidence type="ECO:0000256" key="1">
    <source>
        <dbReference type="SAM" id="Phobius"/>
    </source>
</evidence>
<keyword evidence="1" id="KW-1133">Transmembrane helix</keyword>
<keyword evidence="1" id="KW-0472">Membrane</keyword>
<sequence length="205" mass="24004">MKKTFLILELVFVIVILGILYTVFTPKLPNYKLDEVTNRVLIYLNYVRYKALVDDKFEMFEPEANNWYKGRWTLKFMRCREDEGGGIYFTIYSETNDKGHPGQEESLKDPLTNKYIFTSNYCKKNPENSPFVLLKNYNIEDVQISCNTTTSLGQISFGVDGKIYTQLTSENLELKKPCTIRFISKTKEFKDIIIYPKTGYIEKIN</sequence>
<protein>
    <recommendedName>
        <fullName evidence="4">Type II secretion system protein</fullName>
    </recommendedName>
</protein>
<dbReference type="SUPFAM" id="SSF54523">
    <property type="entry name" value="Pili subunits"/>
    <property type="match status" value="1"/>
</dbReference>
<dbReference type="Proteomes" id="UP000239151">
    <property type="component" value="Unassembled WGS sequence"/>
</dbReference>
<dbReference type="AlphaFoldDB" id="A0A2S9T8U7"/>
<accession>A0A2S9T8U7</accession>
<evidence type="ECO:0008006" key="4">
    <source>
        <dbReference type="Google" id="ProtNLM"/>
    </source>
</evidence>
<comment type="caution">
    <text evidence="2">The sequence shown here is derived from an EMBL/GenBank/DDBJ whole genome shotgun (WGS) entry which is preliminary data.</text>
</comment>
<organism evidence="2 3">
    <name type="scientific">Aliarcobacter cryaerophilus</name>
    <dbReference type="NCBI Taxonomy" id="28198"/>
    <lineage>
        <taxon>Bacteria</taxon>
        <taxon>Pseudomonadati</taxon>
        <taxon>Campylobacterota</taxon>
        <taxon>Epsilonproteobacteria</taxon>
        <taxon>Campylobacterales</taxon>
        <taxon>Arcobacteraceae</taxon>
        <taxon>Aliarcobacter</taxon>
    </lineage>
</organism>
<evidence type="ECO:0000313" key="2">
    <source>
        <dbReference type="EMBL" id="PRM95199.1"/>
    </source>
</evidence>
<dbReference type="EMBL" id="NXGI01000036">
    <property type="protein sequence ID" value="PRM95199.1"/>
    <property type="molecule type" value="Genomic_DNA"/>
</dbReference>
<name>A0A2S9T8U7_9BACT</name>
<reference evidence="2 3" key="1">
    <citation type="submission" date="2017-09" db="EMBL/GenBank/DDBJ databases">
        <title>Reassesment of A. cryaerophilus.</title>
        <authorList>
            <person name="Perez-Cataluna A."/>
            <person name="Collado L."/>
            <person name="Salgado O."/>
            <person name="Lefinanco V."/>
            <person name="Figueras M.J."/>
        </authorList>
    </citation>
    <scope>NUCLEOTIDE SEQUENCE [LARGE SCALE GENOMIC DNA]</scope>
    <source>
        <strain evidence="2 3">LMG 9065</strain>
    </source>
</reference>
<evidence type="ECO:0000313" key="3">
    <source>
        <dbReference type="Proteomes" id="UP000239151"/>
    </source>
</evidence>
<dbReference type="InterPro" id="IPR045584">
    <property type="entry name" value="Pilin-like"/>
</dbReference>
<keyword evidence="1" id="KW-0812">Transmembrane</keyword>